<dbReference type="NCBIfam" id="NF038157">
    <property type="entry name" value="lanti_ALQxL"/>
    <property type="match status" value="1"/>
</dbReference>
<organism evidence="1 2">
    <name type="scientific">Streptosporangium amethystogenes subsp. fukuiense</name>
    <dbReference type="NCBI Taxonomy" id="698418"/>
    <lineage>
        <taxon>Bacteria</taxon>
        <taxon>Bacillati</taxon>
        <taxon>Actinomycetota</taxon>
        <taxon>Actinomycetes</taxon>
        <taxon>Streptosporangiales</taxon>
        <taxon>Streptosporangiaceae</taxon>
        <taxon>Streptosporangium</taxon>
    </lineage>
</organism>
<gene>
    <name evidence="1" type="ORF">ACFQVD_07180</name>
</gene>
<dbReference type="Proteomes" id="UP001596514">
    <property type="component" value="Unassembled WGS sequence"/>
</dbReference>
<keyword evidence="2" id="KW-1185">Reference proteome</keyword>
<name>A0ABW2SWE5_9ACTN</name>
<dbReference type="EMBL" id="JBHTEE010000001">
    <property type="protein sequence ID" value="MFC7599886.1"/>
    <property type="molecule type" value="Genomic_DNA"/>
</dbReference>
<protein>
    <submittedName>
        <fullName evidence="1">ALQxL family class IV lanthipeptide</fullName>
    </submittedName>
</protein>
<comment type="caution">
    <text evidence="1">The sequence shown here is derived from an EMBL/GenBank/DDBJ whole genome shotgun (WGS) entry which is preliminary data.</text>
</comment>
<proteinExistence type="predicted"/>
<reference evidence="2" key="1">
    <citation type="journal article" date="2019" name="Int. J. Syst. Evol. Microbiol.">
        <title>The Global Catalogue of Microorganisms (GCM) 10K type strain sequencing project: providing services to taxonomists for standard genome sequencing and annotation.</title>
        <authorList>
            <consortium name="The Broad Institute Genomics Platform"/>
            <consortium name="The Broad Institute Genome Sequencing Center for Infectious Disease"/>
            <person name="Wu L."/>
            <person name="Ma J."/>
        </authorList>
    </citation>
    <scope>NUCLEOTIDE SEQUENCE [LARGE SCALE GENOMIC DNA]</scope>
    <source>
        <strain evidence="2">JCM 10083</strain>
    </source>
</reference>
<sequence length="38" mass="4188">MELDINSLDMLPSKMEAALYPCKTTCVTLVSLITLTLD</sequence>
<accession>A0ABW2SWE5</accession>
<dbReference type="RefSeq" id="WP_343976982.1">
    <property type="nucleotide sequence ID" value="NZ_BAAAGK010000146.1"/>
</dbReference>
<evidence type="ECO:0000313" key="2">
    <source>
        <dbReference type="Proteomes" id="UP001596514"/>
    </source>
</evidence>
<evidence type="ECO:0000313" key="1">
    <source>
        <dbReference type="EMBL" id="MFC7599886.1"/>
    </source>
</evidence>